<gene>
    <name evidence="12" type="ORF">CGZ75_22070</name>
</gene>
<evidence type="ECO:0000256" key="9">
    <source>
        <dbReference type="PIRSR" id="PIRSR001589-2"/>
    </source>
</evidence>
<dbReference type="RefSeq" id="WP_089526410.1">
    <property type="nucleotide sequence ID" value="NZ_NMUQ01000003.1"/>
</dbReference>
<comment type="catalytic activity">
    <reaction evidence="8">
        <text>L-aspartate + L-glutamine + ATP + H2O = L-asparagine + L-glutamate + AMP + diphosphate + H(+)</text>
        <dbReference type="Rhea" id="RHEA:12228"/>
        <dbReference type="ChEBI" id="CHEBI:15377"/>
        <dbReference type="ChEBI" id="CHEBI:15378"/>
        <dbReference type="ChEBI" id="CHEBI:29985"/>
        <dbReference type="ChEBI" id="CHEBI:29991"/>
        <dbReference type="ChEBI" id="CHEBI:30616"/>
        <dbReference type="ChEBI" id="CHEBI:33019"/>
        <dbReference type="ChEBI" id="CHEBI:58048"/>
        <dbReference type="ChEBI" id="CHEBI:58359"/>
        <dbReference type="ChEBI" id="CHEBI:456215"/>
        <dbReference type="EC" id="6.3.5.4"/>
    </reaction>
</comment>
<dbReference type="Gene3D" id="3.40.50.620">
    <property type="entry name" value="HUPs"/>
    <property type="match status" value="2"/>
</dbReference>
<dbReference type="InterPro" id="IPR006426">
    <property type="entry name" value="Asn_synth_AEB"/>
</dbReference>
<sequence length="659" mass="75180">MGAIAGYSNQELSLPINIVSERMMSHFECYPSDHIGNWFDKTIFIGCVSQWITPEDIGLQQPNVSGFEKKIVLAADAILDNRSELFERLSLRNWPDRVITDSELILLSYEKWGESCPDYLIGDFAFMLWDTEKQQWFGARDFSGNRTLYYTQSEGMFAFCTLIRPLLHLTEIDSALNEQWVAEFLANPGRIETMDPNSTVFQCIKQLPPFHSITVKDGRTTIKRYGEIKPENIGRLSDAEHVEAFKERFSTAVTSRLRTHRQVGSFLSGGLDSGAVAAFAAKELRLRGKQLHSFSYIPLDDFEDWTTGSRLADERPYIKSTVEFSGNIRDSYFSFADRSPLSDIDQWLETLEMPYKFIENSYWLSGIFEKAEVSGVGVLLNGGRGNYTLSWGPALDYYAQLMKQFRFLDLYKEISCYSKNRGIGRKKLLSLIKSRAFPSRGSARPLTPLEQMINPEFAATTNIYEGLAHSGVYKAGAPSSTMFEARSRQFEQVIHWTNSGVSGTKLSLKHKVWYRDPTNDRRLVEFCLGLPVNQFVKDGMDRAMVRRATQGLLPDRVRLNYNIRGIQGADGILRMKDQWLQFLNEMEQLCKDPQMAVYMNIPMIQRAISENRKLPEAHAVYGGDFAMMMRALVLYRFINKVKGGEIHEQTMEQAISGSS</sequence>
<dbReference type="OrthoDB" id="9763290at2"/>
<accession>A0A229NV06</accession>
<keyword evidence="4 9" id="KW-0547">Nucleotide-binding</keyword>
<feature type="binding site" evidence="9">
    <location>
        <position position="101"/>
    </location>
    <ligand>
        <name>L-glutamine</name>
        <dbReference type="ChEBI" id="CHEBI:58359"/>
    </ligand>
</feature>
<dbReference type="GO" id="GO:0006529">
    <property type="term" value="P:asparagine biosynthetic process"/>
    <property type="evidence" value="ECO:0007669"/>
    <property type="project" value="UniProtKB-KW"/>
</dbReference>
<dbReference type="EC" id="6.3.5.4" evidence="3"/>
<dbReference type="SUPFAM" id="SSF56235">
    <property type="entry name" value="N-terminal nucleophile aminohydrolases (Ntn hydrolases)"/>
    <property type="match status" value="1"/>
</dbReference>
<organism evidence="12 13">
    <name type="scientific">Paenibacillus herberti</name>
    <dbReference type="NCBI Taxonomy" id="1619309"/>
    <lineage>
        <taxon>Bacteria</taxon>
        <taxon>Bacillati</taxon>
        <taxon>Bacillota</taxon>
        <taxon>Bacilli</taxon>
        <taxon>Bacillales</taxon>
        <taxon>Paenibacillaceae</taxon>
        <taxon>Paenibacillus</taxon>
    </lineage>
</organism>
<protein>
    <recommendedName>
        <fullName evidence="3">asparagine synthase (glutamine-hydrolyzing)</fullName>
        <ecNumber evidence="3">6.3.5.4</ecNumber>
    </recommendedName>
</protein>
<dbReference type="EMBL" id="NMUQ01000003">
    <property type="protein sequence ID" value="OXM13708.1"/>
    <property type="molecule type" value="Genomic_DNA"/>
</dbReference>
<dbReference type="PANTHER" id="PTHR43284">
    <property type="entry name" value="ASPARAGINE SYNTHETASE (GLUTAMINE-HYDROLYZING)"/>
    <property type="match status" value="1"/>
</dbReference>
<dbReference type="InterPro" id="IPR014729">
    <property type="entry name" value="Rossmann-like_a/b/a_fold"/>
</dbReference>
<feature type="domain" description="Asparagine synthetase" evidence="10">
    <location>
        <begin position="245"/>
        <end position="558"/>
    </location>
</feature>
<dbReference type="SUPFAM" id="SSF52402">
    <property type="entry name" value="Adenine nucleotide alpha hydrolases-like"/>
    <property type="match status" value="1"/>
</dbReference>
<dbReference type="InterPro" id="IPR001962">
    <property type="entry name" value="Asn_synthase"/>
</dbReference>
<dbReference type="GO" id="GO:0004066">
    <property type="term" value="F:asparagine synthase (glutamine-hydrolyzing) activity"/>
    <property type="evidence" value="ECO:0007669"/>
    <property type="project" value="UniProtKB-EC"/>
</dbReference>
<evidence type="ECO:0000256" key="5">
    <source>
        <dbReference type="ARBA" id="ARBA00022840"/>
    </source>
</evidence>
<dbReference type="InterPro" id="IPR017932">
    <property type="entry name" value="GATase_2_dom"/>
</dbReference>
<evidence type="ECO:0000256" key="6">
    <source>
        <dbReference type="ARBA" id="ARBA00022888"/>
    </source>
</evidence>
<evidence type="ECO:0000313" key="13">
    <source>
        <dbReference type="Proteomes" id="UP000215145"/>
    </source>
</evidence>
<evidence type="ECO:0000256" key="4">
    <source>
        <dbReference type="ARBA" id="ARBA00022741"/>
    </source>
</evidence>
<feature type="domain" description="Glutamine amidotransferase type-2" evidence="11">
    <location>
        <begin position="60"/>
        <end position="167"/>
    </location>
</feature>
<name>A0A229NV06_9BACL</name>
<dbReference type="PANTHER" id="PTHR43284:SF1">
    <property type="entry name" value="ASPARAGINE SYNTHETASE"/>
    <property type="match status" value="1"/>
</dbReference>
<reference evidence="12 13" key="1">
    <citation type="submission" date="2017-07" db="EMBL/GenBank/DDBJ databases">
        <title>Paenibacillus herberti R33 genome sequencing and assembly.</title>
        <authorList>
            <person name="Su W."/>
        </authorList>
    </citation>
    <scope>NUCLEOTIDE SEQUENCE [LARGE SCALE GENOMIC DNA]</scope>
    <source>
        <strain evidence="12 13">R33</strain>
    </source>
</reference>
<keyword evidence="7" id="KW-0315">Glutamine amidotransferase</keyword>
<evidence type="ECO:0000259" key="11">
    <source>
        <dbReference type="Pfam" id="PF13537"/>
    </source>
</evidence>
<proteinExistence type="inferred from homology"/>
<dbReference type="AlphaFoldDB" id="A0A229NV06"/>
<evidence type="ECO:0000256" key="3">
    <source>
        <dbReference type="ARBA" id="ARBA00012737"/>
    </source>
</evidence>
<evidence type="ECO:0000259" key="10">
    <source>
        <dbReference type="Pfam" id="PF00733"/>
    </source>
</evidence>
<comment type="caution">
    <text evidence="12">The sequence shown here is derived from an EMBL/GenBank/DDBJ whole genome shotgun (WGS) entry which is preliminary data.</text>
</comment>
<keyword evidence="13" id="KW-1185">Reference proteome</keyword>
<feature type="binding site" evidence="9">
    <location>
        <position position="297"/>
    </location>
    <ligand>
        <name>ATP</name>
        <dbReference type="ChEBI" id="CHEBI:30616"/>
    </ligand>
</feature>
<dbReference type="GO" id="GO:0005524">
    <property type="term" value="F:ATP binding"/>
    <property type="evidence" value="ECO:0007669"/>
    <property type="project" value="UniProtKB-KW"/>
</dbReference>
<evidence type="ECO:0000256" key="2">
    <source>
        <dbReference type="ARBA" id="ARBA00005752"/>
    </source>
</evidence>
<evidence type="ECO:0000256" key="1">
    <source>
        <dbReference type="ARBA" id="ARBA00005187"/>
    </source>
</evidence>
<dbReference type="Pfam" id="PF00733">
    <property type="entry name" value="Asn_synthase"/>
    <property type="match status" value="1"/>
</dbReference>
<keyword evidence="6" id="KW-0028">Amino-acid biosynthesis</keyword>
<comment type="pathway">
    <text evidence="1">Amino-acid biosynthesis; L-asparagine biosynthesis; L-asparagine from L-aspartate (L-Gln route): step 1/1.</text>
</comment>
<dbReference type="InterPro" id="IPR029055">
    <property type="entry name" value="Ntn_hydrolases_N"/>
</dbReference>
<dbReference type="CDD" id="cd00712">
    <property type="entry name" value="AsnB"/>
    <property type="match status" value="1"/>
</dbReference>
<dbReference type="Pfam" id="PF13537">
    <property type="entry name" value="GATase_7"/>
    <property type="match status" value="1"/>
</dbReference>
<evidence type="ECO:0000256" key="8">
    <source>
        <dbReference type="ARBA" id="ARBA00048741"/>
    </source>
</evidence>
<keyword evidence="5 9" id="KW-0067">ATP-binding</keyword>
<dbReference type="Gene3D" id="3.60.20.10">
    <property type="entry name" value="Glutamine Phosphoribosylpyrophosphate, subunit 1, domain 1"/>
    <property type="match status" value="1"/>
</dbReference>
<keyword evidence="6" id="KW-0061">Asparagine biosynthesis</keyword>
<evidence type="ECO:0000256" key="7">
    <source>
        <dbReference type="ARBA" id="ARBA00022962"/>
    </source>
</evidence>
<comment type="similarity">
    <text evidence="2">Belongs to the asparagine synthetase family.</text>
</comment>
<evidence type="ECO:0000313" key="12">
    <source>
        <dbReference type="EMBL" id="OXM13708.1"/>
    </source>
</evidence>
<dbReference type="InterPro" id="IPR033738">
    <property type="entry name" value="AsnB_N"/>
</dbReference>
<dbReference type="PIRSF" id="PIRSF001589">
    <property type="entry name" value="Asn_synthetase_glu-h"/>
    <property type="match status" value="1"/>
</dbReference>
<dbReference type="Proteomes" id="UP000215145">
    <property type="component" value="Unassembled WGS sequence"/>
</dbReference>
<dbReference type="InterPro" id="IPR051786">
    <property type="entry name" value="ASN_synthetase/amidase"/>
</dbReference>